<reference evidence="15" key="1">
    <citation type="submission" date="2016-06" db="EMBL/GenBank/DDBJ databases">
        <authorList>
            <person name="Varghese N."/>
            <person name="Submissions Spin"/>
        </authorList>
    </citation>
    <scope>NUCLEOTIDE SEQUENCE [LARGE SCALE GENOMIC DNA]</scope>
    <source>
        <strain evidence="15">DSM 45246</strain>
    </source>
</reference>
<accession>A0A1C4XBK6</accession>
<keyword evidence="15" id="KW-1185">Reference proteome</keyword>
<dbReference type="GO" id="GO:0006427">
    <property type="term" value="P:histidyl-tRNA aminoacylation"/>
    <property type="evidence" value="ECO:0007669"/>
    <property type="project" value="UniProtKB-UniRule"/>
</dbReference>
<dbReference type="InterPro" id="IPR045864">
    <property type="entry name" value="aa-tRNA-synth_II/BPL/LPL"/>
</dbReference>
<keyword evidence="9 14" id="KW-0030">Aminoacyl-tRNA synthetase</keyword>
<evidence type="ECO:0000259" key="13">
    <source>
        <dbReference type="PROSITE" id="PS50862"/>
    </source>
</evidence>
<proteinExistence type="inferred from homology"/>
<dbReference type="InterPro" id="IPR041715">
    <property type="entry name" value="HisRS-like_core"/>
</dbReference>
<dbReference type="Pfam" id="PF13393">
    <property type="entry name" value="tRNA-synt_His"/>
    <property type="match status" value="1"/>
</dbReference>
<keyword evidence="5" id="KW-0963">Cytoplasm</keyword>
<keyword evidence="9 14" id="KW-0436">Ligase</keyword>
<comment type="similarity">
    <text evidence="1">Belongs to the class-II aminoacyl-tRNA synthetase family.</text>
</comment>
<sequence>MSKPTPISGFPEWTPAQRMIEQFVLERIRATFELYGFAPLETRSVEPLDQLLRKGETSKEVYVLRRLQADTDGPAGDDALGLHFDLTVPFARYVLENAGKLQFPFRRYQIQKVWRGERPQEGRYREFLQADIDIVDRDTLPAHYEAEMPLVIGDALRSLPIPPVRIQVNNRKICEGFYRGVGLTDPEAALRAVDKLDKIGPAKVAELLAETAGASEAQAKACLALAEISAPDASFADAVRALGVTDPLLDEGIAELTAVVETAAAHAPGLCVADLRIARGLDYYTGTVYETQMIGYERFGSICSGGRYDNLASSGNVRFPGVGISIGVTRLLGLLFGAGALSVSRDVPTCVLVAVNAEEERAASNKVAEALRSRGIPTEVSPSAAKFGKQIRYAERRGIPYVWFPGAEGDEVKDIRSGEQVAAAAGEWTPPRADLKPLVGPAAAGA</sequence>
<dbReference type="InterPro" id="IPR004516">
    <property type="entry name" value="HisRS/HisZ"/>
</dbReference>
<dbReference type="Pfam" id="PF03129">
    <property type="entry name" value="HGTP_anticodon"/>
    <property type="match status" value="1"/>
</dbReference>
<dbReference type="SUPFAM" id="SSF52954">
    <property type="entry name" value="Class II aaRS ABD-related"/>
    <property type="match status" value="1"/>
</dbReference>
<evidence type="ECO:0000313" key="15">
    <source>
        <dbReference type="Proteomes" id="UP000199629"/>
    </source>
</evidence>
<dbReference type="PANTHER" id="PTHR11476:SF7">
    <property type="entry name" value="HISTIDINE--TRNA LIGASE"/>
    <property type="match status" value="1"/>
</dbReference>
<keyword evidence="7" id="KW-0067">ATP-binding</keyword>
<dbReference type="NCBIfam" id="TIGR00442">
    <property type="entry name" value="hisS"/>
    <property type="match status" value="1"/>
</dbReference>
<dbReference type="CDD" id="cd00773">
    <property type="entry name" value="HisRS-like_core"/>
    <property type="match status" value="1"/>
</dbReference>
<dbReference type="InterPro" id="IPR004154">
    <property type="entry name" value="Anticodon-bd"/>
</dbReference>
<evidence type="ECO:0000256" key="3">
    <source>
        <dbReference type="ARBA" id="ARBA00012815"/>
    </source>
</evidence>
<evidence type="ECO:0000256" key="12">
    <source>
        <dbReference type="PIRSR" id="PIRSR001549-1"/>
    </source>
</evidence>
<dbReference type="Gene3D" id="3.40.50.800">
    <property type="entry name" value="Anticodon-binding domain"/>
    <property type="match status" value="1"/>
</dbReference>
<dbReference type="PROSITE" id="PS50862">
    <property type="entry name" value="AA_TRNA_LIGASE_II"/>
    <property type="match status" value="1"/>
</dbReference>
<keyword evidence="8" id="KW-0648">Protein biosynthesis</keyword>
<dbReference type="PIRSF" id="PIRSF001549">
    <property type="entry name" value="His-tRNA_synth"/>
    <property type="match status" value="1"/>
</dbReference>
<dbReference type="GO" id="GO:0005524">
    <property type="term" value="F:ATP binding"/>
    <property type="evidence" value="ECO:0007669"/>
    <property type="project" value="UniProtKB-KW"/>
</dbReference>
<dbReference type="InterPro" id="IPR006195">
    <property type="entry name" value="aa-tRNA-synth_II"/>
</dbReference>
<evidence type="ECO:0000256" key="5">
    <source>
        <dbReference type="ARBA" id="ARBA00022490"/>
    </source>
</evidence>
<feature type="binding site" evidence="12">
    <location>
        <position position="129"/>
    </location>
    <ligand>
        <name>L-histidine</name>
        <dbReference type="ChEBI" id="CHEBI:57595"/>
    </ligand>
</feature>
<feature type="binding site" evidence="12">
    <location>
        <position position="115"/>
    </location>
    <ligand>
        <name>L-histidine</name>
        <dbReference type="ChEBI" id="CHEBI:57595"/>
    </ligand>
</feature>
<dbReference type="Gene3D" id="3.30.930.10">
    <property type="entry name" value="Bira Bifunctional Protein, Domain 2"/>
    <property type="match status" value="1"/>
</dbReference>
<evidence type="ECO:0000256" key="11">
    <source>
        <dbReference type="NCBIfam" id="TIGR00442"/>
    </source>
</evidence>
<dbReference type="RefSeq" id="WP_091263711.1">
    <property type="nucleotide sequence ID" value="NZ_FMCS01000005.1"/>
</dbReference>
<feature type="binding site" evidence="12">
    <location>
        <position position="133"/>
    </location>
    <ligand>
        <name>L-histidine</name>
        <dbReference type="ChEBI" id="CHEBI:57595"/>
    </ligand>
</feature>
<dbReference type="InterPro" id="IPR036621">
    <property type="entry name" value="Anticodon-bd_dom_sf"/>
</dbReference>
<feature type="domain" description="Aminoacyl-transfer RNA synthetases class-II family profile" evidence="13">
    <location>
        <begin position="104"/>
        <end position="348"/>
    </location>
</feature>
<evidence type="ECO:0000313" key="14">
    <source>
        <dbReference type="EMBL" id="SCF05909.1"/>
    </source>
</evidence>
<evidence type="ECO:0000256" key="7">
    <source>
        <dbReference type="ARBA" id="ARBA00022840"/>
    </source>
</evidence>
<comment type="subunit">
    <text evidence="2">Homodimer.</text>
</comment>
<evidence type="ECO:0000256" key="4">
    <source>
        <dbReference type="ARBA" id="ARBA00017399"/>
    </source>
</evidence>
<dbReference type="GO" id="GO:0004821">
    <property type="term" value="F:histidine-tRNA ligase activity"/>
    <property type="evidence" value="ECO:0007669"/>
    <property type="project" value="UniProtKB-UniRule"/>
</dbReference>
<dbReference type="Proteomes" id="UP000199629">
    <property type="component" value="Unassembled WGS sequence"/>
</dbReference>
<dbReference type="SUPFAM" id="SSF55681">
    <property type="entry name" value="Class II aaRS and biotin synthetases"/>
    <property type="match status" value="1"/>
</dbReference>
<dbReference type="EC" id="6.1.1.21" evidence="3 11"/>
<gene>
    <name evidence="14" type="ORF">GA0070214_105347</name>
</gene>
<evidence type="ECO:0000256" key="8">
    <source>
        <dbReference type="ARBA" id="ARBA00022917"/>
    </source>
</evidence>
<dbReference type="AlphaFoldDB" id="A0A1C4XBK6"/>
<feature type="binding site" evidence="12">
    <location>
        <begin position="85"/>
        <end position="87"/>
    </location>
    <ligand>
        <name>L-histidine</name>
        <dbReference type="ChEBI" id="CHEBI:57595"/>
    </ligand>
</feature>
<name>A0A1C4XBK6_9ACTN</name>
<evidence type="ECO:0000256" key="1">
    <source>
        <dbReference type="ARBA" id="ARBA00008226"/>
    </source>
</evidence>
<evidence type="ECO:0000256" key="2">
    <source>
        <dbReference type="ARBA" id="ARBA00011738"/>
    </source>
</evidence>
<evidence type="ECO:0000256" key="6">
    <source>
        <dbReference type="ARBA" id="ARBA00022741"/>
    </source>
</evidence>
<organism evidence="14 15">
    <name type="scientific">Micromonospora chaiyaphumensis</name>
    <dbReference type="NCBI Taxonomy" id="307119"/>
    <lineage>
        <taxon>Bacteria</taxon>
        <taxon>Bacillati</taxon>
        <taxon>Actinomycetota</taxon>
        <taxon>Actinomycetes</taxon>
        <taxon>Micromonosporales</taxon>
        <taxon>Micromonosporaceae</taxon>
        <taxon>Micromonospora</taxon>
    </lineage>
</organism>
<dbReference type="PANTHER" id="PTHR11476">
    <property type="entry name" value="HISTIDYL-TRNA SYNTHETASE"/>
    <property type="match status" value="1"/>
</dbReference>
<dbReference type="GO" id="GO:0005737">
    <property type="term" value="C:cytoplasm"/>
    <property type="evidence" value="ECO:0007669"/>
    <property type="project" value="UniProtKB-UniRule"/>
</dbReference>
<evidence type="ECO:0000256" key="9">
    <source>
        <dbReference type="ARBA" id="ARBA00023146"/>
    </source>
</evidence>
<dbReference type="EMBL" id="FMCS01000005">
    <property type="protein sequence ID" value="SCF05909.1"/>
    <property type="molecule type" value="Genomic_DNA"/>
</dbReference>
<dbReference type="InterPro" id="IPR015807">
    <property type="entry name" value="His-tRNA-ligase"/>
</dbReference>
<feature type="binding site" evidence="12">
    <location>
        <position position="279"/>
    </location>
    <ligand>
        <name>L-histidine</name>
        <dbReference type="ChEBI" id="CHEBI:57595"/>
    </ligand>
</feature>
<feature type="binding site" evidence="12">
    <location>
        <begin position="283"/>
        <end position="284"/>
    </location>
    <ligand>
        <name>L-histidine</name>
        <dbReference type="ChEBI" id="CHEBI:57595"/>
    </ligand>
</feature>
<protein>
    <recommendedName>
        <fullName evidence="4 11">Histidine--tRNA ligase</fullName>
        <ecNumber evidence="3 11">6.1.1.21</ecNumber>
    </recommendedName>
</protein>
<evidence type="ECO:0000256" key="10">
    <source>
        <dbReference type="ARBA" id="ARBA00047639"/>
    </source>
</evidence>
<keyword evidence="6" id="KW-0547">Nucleotide-binding</keyword>
<comment type="catalytic activity">
    <reaction evidence="10">
        <text>tRNA(His) + L-histidine + ATP = L-histidyl-tRNA(His) + AMP + diphosphate + H(+)</text>
        <dbReference type="Rhea" id="RHEA:17313"/>
        <dbReference type="Rhea" id="RHEA-COMP:9665"/>
        <dbReference type="Rhea" id="RHEA-COMP:9689"/>
        <dbReference type="ChEBI" id="CHEBI:15378"/>
        <dbReference type="ChEBI" id="CHEBI:30616"/>
        <dbReference type="ChEBI" id="CHEBI:33019"/>
        <dbReference type="ChEBI" id="CHEBI:57595"/>
        <dbReference type="ChEBI" id="CHEBI:78442"/>
        <dbReference type="ChEBI" id="CHEBI:78527"/>
        <dbReference type="ChEBI" id="CHEBI:456215"/>
        <dbReference type="EC" id="6.1.1.21"/>
    </reaction>
</comment>